<dbReference type="Proteomes" id="UP000663874">
    <property type="component" value="Unassembled WGS sequence"/>
</dbReference>
<gene>
    <name evidence="2" type="ORF">FNK824_LOCUS35483</name>
    <name evidence="1" type="ORF">SEV965_LOCUS6931</name>
</gene>
<evidence type="ECO:0000313" key="1">
    <source>
        <dbReference type="EMBL" id="CAF0926406.1"/>
    </source>
</evidence>
<dbReference type="Proteomes" id="UP000663889">
    <property type="component" value="Unassembled WGS sequence"/>
</dbReference>
<evidence type="ECO:0000313" key="3">
    <source>
        <dbReference type="Proteomes" id="UP000663889"/>
    </source>
</evidence>
<name>A0A814B9U2_9BILA</name>
<evidence type="ECO:0000313" key="2">
    <source>
        <dbReference type="EMBL" id="CAF4185931.1"/>
    </source>
</evidence>
<sequence>MASRPRLYARSRARKTNSPLSPSYKPDVLVLLDDEADSNIIVGHLSKTPILCQVIVLLDVNALNQYYRSHDSNDDCDKWVYLIRSDSFIEKINELASVNDNFYSISTSQYTLALKGVCRVFDEEFRFFHDEERLVKALRDHLNSFLTLDDVELSSQSVSLQTARFAWFQFMFALLSDLERSDIGMQEVIHKLRIDYQSQPDIVEEFIQTYSSEKAMEWCMKDSFFFGHINHTLRSKNIKDIFTHRTIIRDVERNLISWHYDQKQIWEFFLPMNVYRGQKTSIQELKSWQSNIGSIITMTSFLSTSMDEKIAEAFAETFDNDDNDDAATLFTIWVDKNIAPKAYFAYLYHADCEPDDHEILLSLRTLFRIDTVKYDDSAEIWNVNMTVVDENNEEVQRVLAPWKTSILKKNYLQSAAKPLIYVRDLSADNEAFLSFQLALDIILRLDRNDFARQEMLSMCRTKFSHDRFTLAKIDRFEMNYQSEQDAAKWYTADSFLYRLLNEVLRIETIEPIFKLRYFIQDLHNQLALMQVDYLKRLKRYNSPVVKLYRGQIMTRDKLENTFRVNKGNLISMNNFLSTTTDRYVARLFASDGYVQNLETEVSVLYEIEIDTRLSHSVPFAELADQSIFEHEDEVLFSMGAVFRIGETFEEHRYLWTVKLILTTEEDEQWNVLTEHLSEEQETTNQISTQTSMVDDANDDIKIIPIATNKKKRSRSFDGRHYSKREFRRSHWPETFRLRMSRQFEHPDFQPTCKEI</sequence>
<dbReference type="SUPFAM" id="SSF56399">
    <property type="entry name" value="ADP-ribosylation"/>
    <property type="match status" value="2"/>
</dbReference>
<organism evidence="1 3">
    <name type="scientific">Rotaria sordida</name>
    <dbReference type="NCBI Taxonomy" id="392033"/>
    <lineage>
        <taxon>Eukaryota</taxon>
        <taxon>Metazoa</taxon>
        <taxon>Spiralia</taxon>
        <taxon>Gnathifera</taxon>
        <taxon>Rotifera</taxon>
        <taxon>Eurotatoria</taxon>
        <taxon>Bdelloidea</taxon>
        <taxon>Philodinida</taxon>
        <taxon>Philodinidae</taxon>
        <taxon>Rotaria</taxon>
    </lineage>
</organism>
<dbReference type="PROSITE" id="PS51996">
    <property type="entry name" value="TR_MART"/>
    <property type="match status" value="1"/>
</dbReference>
<dbReference type="Gene3D" id="3.90.176.10">
    <property type="entry name" value="Toxin ADP-ribosyltransferase, Chain A, domain 1"/>
    <property type="match status" value="2"/>
</dbReference>
<proteinExistence type="predicted"/>
<protein>
    <submittedName>
        <fullName evidence="1">Uncharacterized protein</fullName>
    </submittedName>
</protein>
<accession>A0A814B9U2</accession>
<comment type="caution">
    <text evidence="1">The sequence shown here is derived from an EMBL/GenBank/DDBJ whole genome shotgun (WGS) entry which is preliminary data.</text>
</comment>
<reference evidence="1" key="1">
    <citation type="submission" date="2021-02" db="EMBL/GenBank/DDBJ databases">
        <authorList>
            <person name="Nowell W R."/>
        </authorList>
    </citation>
    <scope>NUCLEOTIDE SEQUENCE</scope>
</reference>
<dbReference type="EMBL" id="CAJOBE010015091">
    <property type="protein sequence ID" value="CAF4185931.1"/>
    <property type="molecule type" value="Genomic_DNA"/>
</dbReference>
<dbReference type="EMBL" id="CAJNOU010000234">
    <property type="protein sequence ID" value="CAF0926406.1"/>
    <property type="molecule type" value="Genomic_DNA"/>
</dbReference>
<dbReference type="AlphaFoldDB" id="A0A814B9U2"/>